<organism evidence="1 2">
    <name type="scientific">Truncatella angustata</name>
    <dbReference type="NCBI Taxonomy" id="152316"/>
    <lineage>
        <taxon>Eukaryota</taxon>
        <taxon>Fungi</taxon>
        <taxon>Dikarya</taxon>
        <taxon>Ascomycota</taxon>
        <taxon>Pezizomycotina</taxon>
        <taxon>Sordariomycetes</taxon>
        <taxon>Xylariomycetidae</taxon>
        <taxon>Amphisphaeriales</taxon>
        <taxon>Sporocadaceae</taxon>
        <taxon>Truncatella</taxon>
    </lineage>
</organism>
<reference evidence="1" key="1">
    <citation type="journal article" date="2021" name="Nat. Commun.">
        <title>Genetic determinants of endophytism in the Arabidopsis root mycobiome.</title>
        <authorList>
            <person name="Mesny F."/>
            <person name="Miyauchi S."/>
            <person name="Thiergart T."/>
            <person name="Pickel B."/>
            <person name="Atanasova L."/>
            <person name="Karlsson M."/>
            <person name="Huettel B."/>
            <person name="Barry K.W."/>
            <person name="Haridas S."/>
            <person name="Chen C."/>
            <person name="Bauer D."/>
            <person name="Andreopoulos W."/>
            <person name="Pangilinan J."/>
            <person name="LaButti K."/>
            <person name="Riley R."/>
            <person name="Lipzen A."/>
            <person name="Clum A."/>
            <person name="Drula E."/>
            <person name="Henrissat B."/>
            <person name="Kohler A."/>
            <person name="Grigoriev I.V."/>
            <person name="Martin F.M."/>
            <person name="Hacquard S."/>
        </authorList>
    </citation>
    <scope>NUCLEOTIDE SEQUENCE</scope>
    <source>
        <strain evidence="1">MPI-SDFR-AT-0073</strain>
    </source>
</reference>
<evidence type="ECO:0000313" key="1">
    <source>
        <dbReference type="EMBL" id="KAH6652145.1"/>
    </source>
</evidence>
<sequence length="288" mass="31905">MANPDELRQKYFTFIAPSYSHLTGNTTRDNFASVLSQRDLNITSASVVHDNAAGPGTATSALIPWAESRGLSPKIVVTDYIPGMIQAFEKLKSSHTDSKLWQSTEGKVVNSLDLSEFPDGHFTHTIDNFSVSTFGNKEQQEQGLREVYRTLGEGGLAVFLTWKRFPVAEFIEQAQAEIKGEEWAGEHRVPVNGAEFFQEGYLAKLAVQAGWNKDNVQTTTTSSLLKEGEDEEGLFKFLQSSPPAMLAKRGLTEEESAKWPEAIKHAIQKEKESHGGILTESWVVLAKK</sequence>
<comment type="caution">
    <text evidence="1">The sequence shown here is derived from an EMBL/GenBank/DDBJ whole genome shotgun (WGS) entry which is preliminary data.</text>
</comment>
<dbReference type="CDD" id="cd02440">
    <property type="entry name" value="AdoMet_MTases"/>
    <property type="match status" value="1"/>
</dbReference>
<dbReference type="GeneID" id="70136605"/>
<gene>
    <name evidence="1" type="ORF">BKA67DRAFT_660913</name>
</gene>
<dbReference type="EMBL" id="JAGPXC010000006">
    <property type="protein sequence ID" value="KAH6652145.1"/>
    <property type="molecule type" value="Genomic_DNA"/>
</dbReference>
<evidence type="ECO:0000313" key="2">
    <source>
        <dbReference type="Proteomes" id="UP000758603"/>
    </source>
</evidence>
<dbReference type="RefSeq" id="XP_045956423.1">
    <property type="nucleotide sequence ID" value="XM_046107714.1"/>
</dbReference>
<protein>
    <recommendedName>
        <fullName evidence="3">Methyltransferase type 11 domain-containing protein</fullName>
    </recommendedName>
</protein>
<dbReference type="OrthoDB" id="2013972at2759"/>
<accession>A0A9P8UHC7</accession>
<dbReference type="SUPFAM" id="SSF53335">
    <property type="entry name" value="S-adenosyl-L-methionine-dependent methyltransferases"/>
    <property type="match status" value="1"/>
</dbReference>
<dbReference type="AlphaFoldDB" id="A0A9P8UHC7"/>
<dbReference type="Proteomes" id="UP000758603">
    <property type="component" value="Unassembled WGS sequence"/>
</dbReference>
<keyword evidence="2" id="KW-1185">Reference proteome</keyword>
<name>A0A9P8UHC7_9PEZI</name>
<evidence type="ECO:0008006" key="3">
    <source>
        <dbReference type="Google" id="ProtNLM"/>
    </source>
</evidence>
<dbReference type="InterPro" id="IPR029063">
    <property type="entry name" value="SAM-dependent_MTases_sf"/>
</dbReference>
<dbReference type="Gene3D" id="3.40.50.150">
    <property type="entry name" value="Vaccinia Virus protein VP39"/>
    <property type="match status" value="1"/>
</dbReference>
<proteinExistence type="predicted"/>